<dbReference type="InterPro" id="IPR049551">
    <property type="entry name" value="PKS_DH_C"/>
</dbReference>
<dbReference type="InterPro" id="IPR013968">
    <property type="entry name" value="PKS_KR"/>
</dbReference>
<dbReference type="Gene3D" id="3.40.50.720">
    <property type="entry name" value="NAD(P)-binding Rossmann-like Domain"/>
    <property type="match status" value="2"/>
</dbReference>
<evidence type="ECO:0000256" key="1">
    <source>
        <dbReference type="ARBA" id="ARBA00022450"/>
    </source>
</evidence>
<dbReference type="SMART" id="SM00829">
    <property type="entry name" value="PKS_ER"/>
    <property type="match status" value="1"/>
</dbReference>
<dbReference type="PANTHER" id="PTHR43775">
    <property type="entry name" value="FATTY ACID SYNTHASE"/>
    <property type="match status" value="1"/>
</dbReference>
<dbReference type="InterPro" id="IPR016039">
    <property type="entry name" value="Thiolase-like"/>
</dbReference>
<dbReference type="InterPro" id="IPR001227">
    <property type="entry name" value="Ac_transferase_dom_sf"/>
</dbReference>
<dbReference type="InterPro" id="IPR020843">
    <property type="entry name" value="ER"/>
</dbReference>
<dbReference type="PROSITE" id="PS52019">
    <property type="entry name" value="PKS_MFAS_DH"/>
    <property type="match status" value="1"/>
</dbReference>
<keyword evidence="13" id="KW-1185">Reference proteome</keyword>
<evidence type="ECO:0000256" key="3">
    <source>
        <dbReference type="ARBA" id="ARBA00022603"/>
    </source>
</evidence>
<evidence type="ECO:0000256" key="7">
    <source>
        <dbReference type="ARBA" id="ARBA00023268"/>
    </source>
</evidence>
<dbReference type="InterPro" id="IPR014030">
    <property type="entry name" value="Ketoacyl_synth_N"/>
</dbReference>
<keyword evidence="8" id="KW-0012">Acyltransferase</keyword>
<reference evidence="12 13" key="1">
    <citation type="submission" date="2019-04" db="EMBL/GenBank/DDBJ databases">
        <title>Aspergillus burnettii sp. nov., novel species from soil in southeast Queensland.</title>
        <authorList>
            <person name="Gilchrist C.L.M."/>
            <person name="Pitt J.I."/>
            <person name="Lange L."/>
            <person name="Lacey H.J."/>
            <person name="Vuong D."/>
            <person name="Midgley D.J."/>
            <person name="Greenfield P."/>
            <person name="Bradbury M."/>
            <person name="Lacey E."/>
            <person name="Busk P.K."/>
            <person name="Pilgaard B."/>
            <person name="Chooi Y.H."/>
            <person name="Piggott A.M."/>
        </authorList>
    </citation>
    <scope>NUCLEOTIDE SEQUENCE [LARGE SCALE GENOMIC DNA]</scope>
    <source>
        <strain evidence="12 13">FRR 5400</strain>
    </source>
</reference>
<keyword evidence="2" id="KW-0597">Phosphoprotein</keyword>
<feature type="active site" description="Proton acceptor; for dehydratase activity" evidence="9">
    <location>
        <position position="968"/>
    </location>
</feature>
<dbReference type="Gene3D" id="3.10.129.110">
    <property type="entry name" value="Polyketide synthase dehydratase"/>
    <property type="match status" value="1"/>
</dbReference>
<dbReference type="InterPro" id="IPR049552">
    <property type="entry name" value="PKS_DH_N"/>
</dbReference>
<dbReference type="Pfam" id="PF16197">
    <property type="entry name" value="KAsynt_C_assoc"/>
    <property type="match status" value="1"/>
</dbReference>
<dbReference type="Pfam" id="PF08240">
    <property type="entry name" value="ADH_N"/>
    <property type="match status" value="1"/>
</dbReference>
<keyword evidence="4" id="KW-0808">Transferase</keyword>
<keyword evidence="7" id="KW-0511">Multifunctional enzyme</keyword>
<dbReference type="InterPro" id="IPR020841">
    <property type="entry name" value="PKS_Beta-ketoAc_synthase_dom"/>
</dbReference>
<keyword evidence="5" id="KW-0521">NADP</keyword>
<dbReference type="InterPro" id="IPR036291">
    <property type="entry name" value="NAD(P)-bd_dom_sf"/>
</dbReference>
<dbReference type="InterPro" id="IPR056501">
    <property type="entry name" value="NAD-bd_HRPKS_sdrA"/>
</dbReference>
<dbReference type="Pfam" id="PF00107">
    <property type="entry name" value="ADH_zinc_N"/>
    <property type="match status" value="1"/>
</dbReference>
<evidence type="ECO:0000256" key="4">
    <source>
        <dbReference type="ARBA" id="ARBA00022679"/>
    </source>
</evidence>
<dbReference type="InterPro" id="IPR032821">
    <property type="entry name" value="PKS_assoc"/>
</dbReference>
<dbReference type="CDD" id="cd02440">
    <property type="entry name" value="AdoMet_MTases"/>
    <property type="match status" value="1"/>
</dbReference>
<dbReference type="Gene3D" id="3.40.50.150">
    <property type="entry name" value="Vaccinia Virus protein VP39"/>
    <property type="match status" value="1"/>
</dbReference>
<dbReference type="SUPFAM" id="SSF50129">
    <property type="entry name" value="GroES-like"/>
    <property type="match status" value="1"/>
</dbReference>
<dbReference type="Pfam" id="PF23114">
    <property type="entry name" value="NAD-bd_HRPKS_sdrA"/>
    <property type="match status" value="1"/>
</dbReference>
<dbReference type="SUPFAM" id="SSF47336">
    <property type="entry name" value="ACP-like"/>
    <property type="match status" value="1"/>
</dbReference>
<dbReference type="InterPro" id="IPR013154">
    <property type="entry name" value="ADH-like_N"/>
</dbReference>
<keyword evidence="6" id="KW-0560">Oxidoreductase</keyword>
<dbReference type="FunFam" id="3.40.50.720:FF:000209">
    <property type="entry name" value="Polyketide synthase Pks12"/>
    <property type="match status" value="1"/>
</dbReference>
<keyword evidence="3" id="KW-0489">Methyltransferase</keyword>
<feature type="region of interest" description="N-terminal hotdog fold" evidence="9">
    <location>
        <begin position="936"/>
        <end position="1064"/>
    </location>
</feature>
<feature type="active site" description="Proton donor; for dehydratase activity" evidence="9">
    <location>
        <position position="1135"/>
    </location>
</feature>
<protein>
    <submittedName>
        <fullName evidence="12">Uncharacterized protein</fullName>
    </submittedName>
</protein>
<dbReference type="InterPro" id="IPR011032">
    <property type="entry name" value="GroES-like_sf"/>
</dbReference>
<proteinExistence type="predicted"/>
<dbReference type="SMART" id="SM00826">
    <property type="entry name" value="PKS_DH"/>
    <property type="match status" value="1"/>
</dbReference>
<gene>
    <name evidence="12" type="ORF">ETB97_012802</name>
</gene>
<dbReference type="Gene3D" id="3.40.47.10">
    <property type="match status" value="1"/>
</dbReference>
<dbReference type="GO" id="GO:0016491">
    <property type="term" value="F:oxidoreductase activity"/>
    <property type="evidence" value="ECO:0007669"/>
    <property type="project" value="UniProtKB-KW"/>
</dbReference>
<dbReference type="Gene3D" id="3.40.366.10">
    <property type="entry name" value="Malonyl-Coenzyme A Acyl Carrier Protein, domain 2"/>
    <property type="match status" value="1"/>
</dbReference>
<dbReference type="InterPro" id="IPR016035">
    <property type="entry name" value="Acyl_Trfase/lysoPLipase"/>
</dbReference>
<dbReference type="SUPFAM" id="SSF53335">
    <property type="entry name" value="S-adenosyl-L-methionine-dependent methyltransferases"/>
    <property type="match status" value="1"/>
</dbReference>
<name>A0A8H6A923_PETAA</name>
<evidence type="ECO:0000256" key="9">
    <source>
        <dbReference type="PROSITE-ProRule" id="PRU01363"/>
    </source>
</evidence>
<dbReference type="InterPro" id="IPR029063">
    <property type="entry name" value="SAM-dependent_MTases_sf"/>
</dbReference>
<evidence type="ECO:0000256" key="5">
    <source>
        <dbReference type="ARBA" id="ARBA00022857"/>
    </source>
</evidence>
<feature type="region of interest" description="C-terminal hotdog fold" evidence="9">
    <location>
        <begin position="1074"/>
        <end position="1218"/>
    </location>
</feature>
<evidence type="ECO:0000256" key="8">
    <source>
        <dbReference type="ARBA" id="ARBA00023315"/>
    </source>
</evidence>
<evidence type="ECO:0000256" key="2">
    <source>
        <dbReference type="ARBA" id="ARBA00022553"/>
    </source>
</evidence>
<dbReference type="InterPro" id="IPR036736">
    <property type="entry name" value="ACP-like_sf"/>
</dbReference>
<organism evidence="12 13">
    <name type="scientific">Petromyces alliaceus</name>
    <name type="common">Aspergillus alliaceus</name>
    <dbReference type="NCBI Taxonomy" id="209559"/>
    <lineage>
        <taxon>Eukaryota</taxon>
        <taxon>Fungi</taxon>
        <taxon>Dikarya</taxon>
        <taxon>Ascomycota</taxon>
        <taxon>Pezizomycotina</taxon>
        <taxon>Eurotiomycetes</taxon>
        <taxon>Eurotiomycetidae</taxon>
        <taxon>Eurotiales</taxon>
        <taxon>Aspergillaceae</taxon>
        <taxon>Aspergillus</taxon>
        <taxon>Aspergillus subgen. Circumdati</taxon>
    </lineage>
</organism>
<dbReference type="Proteomes" id="UP000541154">
    <property type="component" value="Unassembled WGS sequence"/>
</dbReference>
<dbReference type="InterPro" id="IPR018201">
    <property type="entry name" value="Ketoacyl_synth_AS"/>
</dbReference>
<dbReference type="Pfam" id="PF00698">
    <property type="entry name" value="Acyl_transf_1"/>
    <property type="match status" value="1"/>
</dbReference>
<dbReference type="GO" id="GO:0032259">
    <property type="term" value="P:methylation"/>
    <property type="evidence" value="ECO:0007669"/>
    <property type="project" value="UniProtKB-KW"/>
</dbReference>
<dbReference type="InterPro" id="IPR014031">
    <property type="entry name" value="Ketoacyl_synth_C"/>
</dbReference>
<dbReference type="GO" id="GO:1901336">
    <property type="term" value="P:lactone biosynthetic process"/>
    <property type="evidence" value="ECO:0007669"/>
    <property type="project" value="UniProtKB-ARBA"/>
</dbReference>
<feature type="domain" description="PKS/mFAS DH" evidence="11">
    <location>
        <begin position="936"/>
        <end position="1218"/>
    </location>
</feature>
<dbReference type="Pfam" id="PF00109">
    <property type="entry name" value="ketoacyl-synt"/>
    <property type="match status" value="1"/>
</dbReference>
<dbReference type="InterPro" id="IPR049900">
    <property type="entry name" value="PKS_mFAS_DH"/>
</dbReference>
<dbReference type="EMBL" id="SPNV01000096">
    <property type="protein sequence ID" value="KAF5861553.1"/>
    <property type="molecule type" value="Genomic_DNA"/>
</dbReference>
<dbReference type="Pfam" id="PF14765">
    <property type="entry name" value="PS-DH"/>
    <property type="match status" value="1"/>
</dbReference>
<dbReference type="PROSITE" id="PS00606">
    <property type="entry name" value="KS3_1"/>
    <property type="match status" value="1"/>
</dbReference>
<dbReference type="InterPro" id="IPR014043">
    <property type="entry name" value="Acyl_transferase_dom"/>
</dbReference>
<dbReference type="PANTHER" id="PTHR43775:SF49">
    <property type="entry name" value="SYNTHASE, PUTATIVE (JCVI)-RELATED"/>
    <property type="match status" value="1"/>
</dbReference>
<dbReference type="SMART" id="SM00827">
    <property type="entry name" value="PKS_AT"/>
    <property type="match status" value="1"/>
</dbReference>
<evidence type="ECO:0000259" key="10">
    <source>
        <dbReference type="PROSITE" id="PS52004"/>
    </source>
</evidence>
<dbReference type="InterPro" id="IPR013149">
    <property type="entry name" value="ADH-like_C"/>
</dbReference>
<comment type="caution">
    <text evidence="12">The sequence shown here is derived from an EMBL/GenBank/DDBJ whole genome shotgun (WGS) entry which is preliminary data.</text>
</comment>
<dbReference type="GO" id="GO:0006633">
    <property type="term" value="P:fatty acid biosynthetic process"/>
    <property type="evidence" value="ECO:0007669"/>
    <property type="project" value="InterPro"/>
</dbReference>
<keyword evidence="1" id="KW-0596">Phosphopantetheine</keyword>
<feature type="domain" description="Ketosynthase family 3 (KS3)" evidence="10">
    <location>
        <begin position="53"/>
        <end position="471"/>
    </location>
</feature>
<evidence type="ECO:0000259" key="11">
    <source>
        <dbReference type="PROSITE" id="PS52019"/>
    </source>
</evidence>
<dbReference type="InterPro" id="IPR057326">
    <property type="entry name" value="KR_dom"/>
</dbReference>
<dbReference type="InterPro" id="IPR042104">
    <property type="entry name" value="PKS_dehydratase_sf"/>
</dbReference>
<dbReference type="Pfam" id="PF08659">
    <property type="entry name" value="KR"/>
    <property type="match status" value="1"/>
</dbReference>
<dbReference type="Pfam" id="PF21089">
    <property type="entry name" value="PKS_DH_N"/>
    <property type="match status" value="1"/>
</dbReference>
<dbReference type="SMART" id="SM00825">
    <property type="entry name" value="PKS_KS"/>
    <property type="match status" value="1"/>
</dbReference>
<sequence>MLDKVEGNASYCREACAGGKSEKGNIRIKPSNSQNEESLILPAACELGHQSKPPPIAIVGMAIRLPGGIRTSEEFWDLLINKKDASSRVPESRYNIDAFYHPTKPQSVKTRSGYFLQEDYVGSADTAFFEMGGYDAGKLDPQQILLMEVVWECMENAGQVDWRGKDIGCYVGVFGEDWHDLSAKETQDIPRVHAFATGGFALSNRVSYEYDLKGPSVTVQTACSSSMVALHEACCALYAGICSSAVVAGTNMILSPTMTANMSDNMVLSPSGHCKTFDADADGYARAEAVNALYLKPLDKAIRDGDPIRSIIRSTSANFDGRTKKIFSPNADSQERLIRQAYQRAHINDFAQTAFFECHGTGTKAGDLAEAIAVGRVFGPEGIYMGAVKPNVGHGEGASGLTSIIKAVLALEHRIIPPNIHFTKPNPQIPFKETGLQVPIEATPWPAGRADRVSVNCFGIGGANAHAVLELPASVRRKAGKRAVNIERNCSRLLVVSAQSEESLQKQLSGMQAYIKSHPESLNDVAYTLGMRRSHLRYRAFMSSTKDGRLEGEINQPPCCTQSPVVFTFSGQGTQWPEMGRGLIERFSSFRADIQKMDEVLQRLPHMPSWSIAEELLRPKDSSNINEPELSQPLVMAVQIGIVNLLASWGIVPTAVVGHSSGEIAAAYAAGAMSVETAIIVSYYRGQAVKLNRQVGGMAVVGLSQDEILPFLVDGVLVASENSPRCVNLSGDKDRLAIVLETIQKEKPDTYQSVVNVDVAYHSHHMHSVGEVYENLISPYIETKKSMIPMYSSVTEGIVPKPAFLDAAYWRRNLESPVLYRGAVEALLERTERDHVICIEVGPHSVLSSIIRQIFNDRKEILHYIPTLLRDADTSNCLLKTAGIMHLFNHRLDFRRINGPGDTLVDLPAYQWHHTSVGWKESRVSREWRFRKHSQHELLGCRMLESSDLEPSWRNILHLNKVPWLNDHRVFGDIVFPCAGFIAIVNEAVRQISGSADCTLSDMAIQTPLVLPISSGIEIITSFKPIRLTTTVDSVWYEFTIASYDGRSWTKHCVGKARAGKDRPEEPKEIKHLPRWVSTHTCYQVSQALGLQFGPHFRKLQNITADPMSCTASATVCNESAQDGCTYSIHPTVIDQCLQLLSIAGTRGRLREATKLYLPTFVESVYIAQGGPLLNIEASIDNPTASHVLGNATAAFEGQVVVSMKGALMTPVAVSESSEGSGVPLASYMEWRPDISLNPPEQLFGALPRIEAQTHDLEMLSTISLQQLARHVGSINTSIPYLQNYVGLLQKKSTELQAPGRAEIHTDALPETLQKLVDSFPHDSQLGSLAKMHKNIVDHCADILQGSVDPLIIARQEGGLNTLYESIYQNEELCRFFGLLCHLNPVLKVLEVGAGTGSSTTYILKTLLSEQGKMHYSQYTCTDISWSSLNRAKDLFKDHKGFEFKALDISVDPTEQGFESQAYDLVIASNVIGAVANISGAVQNMKSLLAPGGYLLLQEFDAMVPSSLCVTGLLPDWWNDKGDFYAPCICPERWTEELYNAGFKGVSKDMSLNRTSLPCSLTQVAYLPYGKDNLGEHIILLGPQSNSWAQSVAGALKNDGHTVTWRSLDGKMSEGQTVISLLDLDGPFFRDIGEKRLDSFKLLVASSARILWVTRSLQIACDDPDYGLVLGVSRTIKQEEGPYFGTFEIDKFDENAVSALLRVHEKFCQQYHAKDTTDLDYEFALHEGMIHIGRFRWTSLTDQLFSDSRVGLPIKLSVSSYGSLNSLYWASDTNTHSILGVDDVEVDISFVGLNFRDVMIALGIMAHEDEFGCEASGIVKRVGSKVSHLSAGDRVCLAQPGLFRTRTVAPASSCVRIPKTLSLEDAATMGVAYGTAYYSLVDIGGIQKGQSVLIHAACGGVGLAAIQICQIYGAKIYATVGSEQKIEYLVDTFGISRDHIFNSRDSSFQHDVMRMTEGRGVDLVLNSLAGELLHASWRCVAKFGKMIEIGKRDFIGRGMLSMDVFSGNRAFFGIDLVELDQKPGFTHRLFHKTIELFEQGKIHPIRPLKIVVPTEVEGAFRDMQKGLHMGKIAVKMAYNPVEFAPKRTRRRFSLSPDASYLLVGGLGGIGRAIATWMVEKGARYLIFLSRSAGESDEDQAFFHELHVQGCFAIPVKGNVAILDDVKRAVAASPTPLCGVLQLSMVIRDEFFPAVTYENWKATLAPKVEGTWNLHKVVTGKAVQFFVVFSSVAGVMGHQGQGSYSAANTFLNSFVQYRRLRGLPASVVNLGCVDEIGHLATDNLKLREGIRAASVCLLSEQNVLDALEIAITRQSDPKQSSTGRVLTSDQYTVGMSNTRHRSDPSVRQMWGKEARFSAYANFEMYTTRQRNSDAVDKVRETIAAIENNPEMLDDPCWRDRIVREILAALRTLSGFGKDQDDEQVMQTPIDSLMTFEIRNWHRRYINVELSATDIANAETLGGLMPVTLAALRAKFVR</sequence>
<accession>A0A8H6A923</accession>
<evidence type="ECO:0000313" key="13">
    <source>
        <dbReference type="Proteomes" id="UP000541154"/>
    </source>
</evidence>
<dbReference type="CDD" id="cd05195">
    <property type="entry name" value="enoyl_red"/>
    <property type="match status" value="1"/>
</dbReference>
<dbReference type="SUPFAM" id="SSF53901">
    <property type="entry name" value="Thiolase-like"/>
    <property type="match status" value="1"/>
</dbReference>
<dbReference type="Pfam" id="PF08242">
    <property type="entry name" value="Methyltransf_12"/>
    <property type="match status" value="1"/>
</dbReference>
<dbReference type="GO" id="GO:0004312">
    <property type="term" value="F:fatty acid synthase activity"/>
    <property type="evidence" value="ECO:0007669"/>
    <property type="project" value="TreeGrafter"/>
</dbReference>
<dbReference type="SUPFAM" id="SSF52151">
    <property type="entry name" value="FabD/lysophospholipase-like"/>
    <property type="match status" value="1"/>
</dbReference>
<dbReference type="SUPFAM" id="SSF51735">
    <property type="entry name" value="NAD(P)-binding Rossmann-fold domains"/>
    <property type="match status" value="2"/>
</dbReference>
<dbReference type="InterPro" id="IPR020807">
    <property type="entry name" value="PKS_DH"/>
</dbReference>
<dbReference type="PROSITE" id="PS52004">
    <property type="entry name" value="KS3_2"/>
    <property type="match status" value="1"/>
</dbReference>
<dbReference type="InterPro" id="IPR050091">
    <property type="entry name" value="PKS_NRPS_Biosynth_Enz"/>
</dbReference>
<dbReference type="SMART" id="SM00822">
    <property type="entry name" value="PKS_KR"/>
    <property type="match status" value="1"/>
</dbReference>
<dbReference type="Pfam" id="PF02801">
    <property type="entry name" value="Ketoacyl-synt_C"/>
    <property type="match status" value="1"/>
</dbReference>
<dbReference type="GO" id="GO:0004315">
    <property type="term" value="F:3-oxoacyl-[acyl-carrier-protein] synthase activity"/>
    <property type="evidence" value="ECO:0007669"/>
    <property type="project" value="InterPro"/>
</dbReference>
<dbReference type="InterPro" id="IPR016036">
    <property type="entry name" value="Malonyl_transacylase_ACP-bd"/>
</dbReference>
<dbReference type="GO" id="GO:0044550">
    <property type="term" value="P:secondary metabolite biosynthetic process"/>
    <property type="evidence" value="ECO:0007669"/>
    <property type="project" value="TreeGrafter"/>
</dbReference>
<evidence type="ECO:0000313" key="12">
    <source>
        <dbReference type="EMBL" id="KAF5861553.1"/>
    </source>
</evidence>
<dbReference type="CDD" id="cd00833">
    <property type="entry name" value="PKS"/>
    <property type="match status" value="1"/>
</dbReference>
<dbReference type="SUPFAM" id="SSF55048">
    <property type="entry name" value="Probable ACP-binding domain of malonyl-CoA ACP transacylase"/>
    <property type="match status" value="1"/>
</dbReference>
<dbReference type="InterPro" id="IPR013217">
    <property type="entry name" value="Methyltransf_12"/>
</dbReference>
<dbReference type="GO" id="GO:0008168">
    <property type="term" value="F:methyltransferase activity"/>
    <property type="evidence" value="ECO:0007669"/>
    <property type="project" value="UniProtKB-KW"/>
</dbReference>
<dbReference type="Gene3D" id="3.90.180.10">
    <property type="entry name" value="Medium-chain alcohol dehydrogenases, catalytic domain"/>
    <property type="match status" value="1"/>
</dbReference>
<evidence type="ECO:0000256" key="6">
    <source>
        <dbReference type="ARBA" id="ARBA00023002"/>
    </source>
</evidence>